<dbReference type="EMBL" id="JAETXX010000005">
    <property type="protein sequence ID" value="MCF8714999.1"/>
    <property type="molecule type" value="Genomic_DNA"/>
</dbReference>
<dbReference type="PANTHER" id="PTHR43514">
    <property type="entry name" value="ABC TRANSPORTER I FAMILY MEMBER 10"/>
    <property type="match status" value="1"/>
</dbReference>
<dbReference type="InterPro" id="IPR003593">
    <property type="entry name" value="AAA+_ATPase"/>
</dbReference>
<evidence type="ECO:0000256" key="1">
    <source>
        <dbReference type="ARBA" id="ARBA00022741"/>
    </source>
</evidence>
<dbReference type="SUPFAM" id="SSF52540">
    <property type="entry name" value="P-loop containing nucleoside triphosphate hydrolases"/>
    <property type="match status" value="2"/>
</dbReference>
<dbReference type="InterPro" id="IPR027417">
    <property type="entry name" value="P-loop_NTPase"/>
</dbReference>
<dbReference type="Gene3D" id="3.40.50.300">
    <property type="entry name" value="P-loop containing nucleotide triphosphate hydrolases"/>
    <property type="match status" value="2"/>
</dbReference>
<sequence>MPEFQTPFIELSKVTLAIKNHIILEDINLTIEKGTSLSISGASGSGKTTLATLISNGNGQSSGSIYNPLKTVFVSQQDNFSEVSGMASTYYSKRYEFHEYEKQLSVSQYLYQINKKEKYTEGSILEDELLDSFHVSSLLYKNLMQLSNGERKKLQLVVAIFQAPELLILDQPFTGLDVAARKELSKFFYDVTQQGVTLVLICGTEEIPPFIDRSIVLEKGKIVQDTTPSSIKNIEVSAVNIDKNIDLSKLLKSNDHDYNIIVEMKGVNVSMSGKSILKNIDWLIKPGECWALLGHNGAGKSTLLSLITADNPQGYNNHLVLFDTKRGSGESIWDIKQKIGFLSPELHLYFMRGRGVINSVPGMKTTANHYSTLTCSDVIISGFKDEIGTVSIPTKNQEEIASDWLILVGLSHLKSSLFINASLGEQRVLLLLRALVKNPPLLILDEPCQGMDSNQIQYFKELLDYICMSKEVTMIYVSHRKEEIPNSVNKTLTLSKGKIV</sequence>
<dbReference type="PROSITE" id="PS50893">
    <property type="entry name" value="ABC_TRANSPORTER_2"/>
    <property type="match status" value="2"/>
</dbReference>
<comment type="caution">
    <text evidence="4">The sequence shown here is derived from an EMBL/GenBank/DDBJ whole genome shotgun (WGS) entry which is preliminary data.</text>
</comment>
<organism evidence="4 5">
    <name type="scientific">Joostella atrarenae</name>
    <dbReference type="NCBI Taxonomy" id="679257"/>
    <lineage>
        <taxon>Bacteria</taxon>
        <taxon>Pseudomonadati</taxon>
        <taxon>Bacteroidota</taxon>
        <taxon>Flavobacteriia</taxon>
        <taxon>Flavobacteriales</taxon>
        <taxon>Flavobacteriaceae</taxon>
        <taxon>Joostella</taxon>
    </lineage>
</organism>
<dbReference type="InterPro" id="IPR003439">
    <property type="entry name" value="ABC_transporter-like_ATP-bd"/>
</dbReference>
<evidence type="ECO:0000313" key="5">
    <source>
        <dbReference type="Proteomes" id="UP000829517"/>
    </source>
</evidence>
<gene>
    <name evidence="4" type="ORF">JM658_09205</name>
</gene>
<protein>
    <submittedName>
        <fullName evidence="4">ATP-binding cassette domain-containing protein</fullName>
    </submittedName>
</protein>
<reference evidence="4 5" key="1">
    <citation type="submission" date="2021-01" db="EMBL/GenBank/DDBJ databases">
        <title>Genome sequencing of Joostella atrarenae M1-2 (= KCTC 23194).</title>
        <authorList>
            <person name="Zakaria M.R."/>
            <person name="Lam M.Q."/>
            <person name="Chong C.S."/>
        </authorList>
    </citation>
    <scope>NUCLEOTIDE SEQUENCE [LARGE SCALE GENOMIC DNA]</scope>
    <source>
        <strain evidence="4 5">M1-2</strain>
    </source>
</reference>
<evidence type="ECO:0000313" key="4">
    <source>
        <dbReference type="EMBL" id="MCF8714999.1"/>
    </source>
</evidence>
<proteinExistence type="predicted"/>
<keyword evidence="2 4" id="KW-0067">ATP-binding</keyword>
<dbReference type="PANTHER" id="PTHR43514:SF4">
    <property type="entry name" value="ABC TRANSPORTER I FAMILY MEMBER 10"/>
    <property type="match status" value="1"/>
</dbReference>
<dbReference type="SMART" id="SM00382">
    <property type="entry name" value="AAA"/>
    <property type="match status" value="2"/>
</dbReference>
<feature type="domain" description="ABC transporter" evidence="3">
    <location>
        <begin position="262"/>
        <end position="500"/>
    </location>
</feature>
<evidence type="ECO:0000256" key="2">
    <source>
        <dbReference type="ARBA" id="ARBA00022840"/>
    </source>
</evidence>
<dbReference type="InterPro" id="IPR050334">
    <property type="entry name" value="Molybdenum_import_ModC"/>
</dbReference>
<dbReference type="Proteomes" id="UP000829517">
    <property type="component" value="Unassembled WGS sequence"/>
</dbReference>
<name>A0ABS9J3J1_9FLAO</name>
<feature type="domain" description="ABC transporter" evidence="3">
    <location>
        <begin position="9"/>
        <end position="244"/>
    </location>
</feature>
<dbReference type="GO" id="GO:0005524">
    <property type="term" value="F:ATP binding"/>
    <property type="evidence" value="ECO:0007669"/>
    <property type="project" value="UniProtKB-KW"/>
</dbReference>
<accession>A0ABS9J3J1</accession>
<keyword evidence="5" id="KW-1185">Reference proteome</keyword>
<dbReference type="Pfam" id="PF00005">
    <property type="entry name" value="ABC_tran"/>
    <property type="match status" value="2"/>
</dbReference>
<keyword evidence="1" id="KW-0547">Nucleotide-binding</keyword>
<evidence type="ECO:0000259" key="3">
    <source>
        <dbReference type="PROSITE" id="PS50893"/>
    </source>
</evidence>